<accession>A0A1H4ZCS3</accession>
<keyword evidence="7" id="KW-0003">3Fe-4S</keyword>
<keyword evidence="6" id="KW-0411">Iron-sulfur</keyword>
<sequence length="65" mass="7135">MRVTADAGKCRGYGSCMLEAPEVFDLDEDENKVILLQENPPESLHTKTGRAIRSCPAKALGTRDE</sequence>
<dbReference type="Gene3D" id="3.30.70.20">
    <property type="match status" value="1"/>
</dbReference>
<dbReference type="RefSeq" id="WP_073358328.1">
    <property type="nucleotide sequence ID" value="NZ_FNTL01000004.1"/>
</dbReference>
<evidence type="ECO:0000256" key="1">
    <source>
        <dbReference type="ARBA" id="ARBA00001927"/>
    </source>
</evidence>
<evidence type="ECO:0000256" key="7">
    <source>
        <dbReference type="ARBA" id="ARBA00023291"/>
    </source>
</evidence>
<dbReference type="Pfam" id="PF13370">
    <property type="entry name" value="Fer4_13"/>
    <property type="match status" value="1"/>
</dbReference>
<proteinExistence type="predicted"/>
<keyword evidence="5" id="KW-0408">Iron</keyword>
<dbReference type="OrthoDB" id="3215519at2"/>
<comment type="cofactor">
    <cofactor evidence="1">
        <name>[3Fe-4S] cluster</name>
        <dbReference type="ChEBI" id="CHEBI:21137"/>
    </cofactor>
</comment>
<keyword evidence="3" id="KW-0479">Metal-binding</keyword>
<dbReference type="GO" id="GO:0046872">
    <property type="term" value="F:metal ion binding"/>
    <property type="evidence" value="ECO:0007669"/>
    <property type="project" value="UniProtKB-KW"/>
</dbReference>
<keyword evidence="2" id="KW-0813">Transport</keyword>
<dbReference type="AlphaFoldDB" id="A0A1H4ZCS3"/>
<dbReference type="GO" id="GO:0051538">
    <property type="term" value="F:3 iron, 4 sulfur cluster binding"/>
    <property type="evidence" value="ECO:0007669"/>
    <property type="project" value="UniProtKB-KW"/>
</dbReference>
<evidence type="ECO:0000256" key="3">
    <source>
        <dbReference type="ARBA" id="ARBA00022723"/>
    </source>
</evidence>
<dbReference type="PANTHER" id="PTHR36923">
    <property type="entry name" value="FERREDOXIN"/>
    <property type="match status" value="1"/>
</dbReference>
<protein>
    <submittedName>
        <fullName evidence="8">Ferredoxin</fullName>
    </submittedName>
</protein>
<dbReference type="InterPro" id="IPR051269">
    <property type="entry name" value="Fe-S_cluster_ET"/>
</dbReference>
<dbReference type="EMBL" id="FNTL01000004">
    <property type="protein sequence ID" value="SED28046.1"/>
    <property type="molecule type" value="Genomic_DNA"/>
</dbReference>
<reference evidence="9" key="1">
    <citation type="submission" date="2016-10" db="EMBL/GenBank/DDBJ databases">
        <authorList>
            <person name="Varghese N."/>
        </authorList>
    </citation>
    <scope>NUCLEOTIDE SEQUENCE [LARGE SCALE GENOMIC DNA]</scope>
    <source>
        <strain evidence="9">DSM 44719</strain>
    </source>
</reference>
<keyword evidence="4" id="KW-0249">Electron transport</keyword>
<gene>
    <name evidence="8" type="ORF">SAMN04490220_4052</name>
</gene>
<evidence type="ECO:0000256" key="5">
    <source>
        <dbReference type="ARBA" id="ARBA00023004"/>
    </source>
</evidence>
<dbReference type="SUPFAM" id="SSF54862">
    <property type="entry name" value="4Fe-4S ferredoxins"/>
    <property type="match status" value="1"/>
</dbReference>
<evidence type="ECO:0000313" key="9">
    <source>
        <dbReference type="Proteomes" id="UP000183407"/>
    </source>
</evidence>
<evidence type="ECO:0000256" key="4">
    <source>
        <dbReference type="ARBA" id="ARBA00022982"/>
    </source>
</evidence>
<dbReference type="Proteomes" id="UP000183407">
    <property type="component" value="Unassembled WGS sequence"/>
</dbReference>
<organism evidence="8 9">
    <name type="scientific">Rhodococcus jostii</name>
    <dbReference type="NCBI Taxonomy" id="132919"/>
    <lineage>
        <taxon>Bacteria</taxon>
        <taxon>Bacillati</taxon>
        <taxon>Actinomycetota</taxon>
        <taxon>Actinomycetes</taxon>
        <taxon>Mycobacteriales</taxon>
        <taxon>Nocardiaceae</taxon>
        <taxon>Rhodococcus</taxon>
    </lineage>
</organism>
<evidence type="ECO:0000256" key="2">
    <source>
        <dbReference type="ARBA" id="ARBA00022448"/>
    </source>
</evidence>
<evidence type="ECO:0000313" key="8">
    <source>
        <dbReference type="EMBL" id="SED28046.1"/>
    </source>
</evidence>
<name>A0A1H4ZCS3_RHOJO</name>
<dbReference type="PANTHER" id="PTHR36923:SF3">
    <property type="entry name" value="FERREDOXIN"/>
    <property type="match status" value="1"/>
</dbReference>
<evidence type="ECO:0000256" key="6">
    <source>
        <dbReference type="ARBA" id="ARBA00023014"/>
    </source>
</evidence>